<evidence type="ECO:0000313" key="2">
    <source>
        <dbReference type="Proteomes" id="UP000198284"/>
    </source>
</evidence>
<dbReference type="EMBL" id="FZOT01000043">
    <property type="protein sequence ID" value="SNT39995.1"/>
    <property type="molecule type" value="Genomic_DNA"/>
</dbReference>
<protein>
    <submittedName>
        <fullName evidence="1">Uncharacterized protein</fullName>
    </submittedName>
</protein>
<dbReference type="GO" id="GO:0016020">
    <property type="term" value="C:membrane"/>
    <property type="evidence" value="ECO:0007669"/>
    <property type="project" value="InterPro"/>
</dbReference>
<proteinExistence type="predicted"/>
<dbReference type="SUPFAM" id="SSF49313">
    <property type="entry name" value="Cadherin-like"/>
    <property type="match status" value="1"/>
</dbReference>
<dbReference type="GO" id="GO:0005509">
    <property type="term" value="F:calcium ion binding"/>
    <property type="evidence" value="ECO:0007669"/>
    <property type="project" value="InterPro"/>
</dbReference>
<gene>
    <name evidence="1" type="ORF">SAMN06265795_1431</name>
</gene>
<dbReference type="AlphaFoldDB" id="A0A239MB56"/>
<dbReference type="InterPro" id="IPR015919">
    <property type="entry name" value="Cadherin-like_sf"/>
</dbReference>
<keyword evidence="2" id="KW-1185">Reference proteome</keyword>
<organism evidence="1 2">
    <name type="scientific">Noviherbaspirillum humi</name>
    <dbReference type="NCBI Taxonomy" id="1688639"/>
    <lineage>
        <taxon>Bacteria</taxon>
        <taxon>Pseudomonadati</taxon>
        <taxon>Pseudomonadota</taxon>
        <taxon>Betaproteobacteria</taxon>
        <taxon>Burkholderiales</taxon>
        <taxon>Oxalobacteraceae</taxon>
        <taxon>Noviherbaspirillum</taxon>
    </lineage>
</organism>
<dbReference type="Proteomes" id="UP000198284">
    <property type="component" value="Unassembled WGS sequence"/>
</dbReference>
<sequence>MPVITAGTSGTASKGSHLTQICYSAATVEEDANGCMAELSKLSPSDVARAGSFLLDASLVRCGRPENVTARRADGTALPSWLMFDEEALRFSAIDPPPGSLPMPVELTVRWPGGKKAAIRTLLESCTQDR</sequence>
<name>A0A239MB56_9BURK</name>
<evidence type="ECO:0000313" key="1">
    <source>
        <dbReference type="EMBL" id="SNT39995.1"/>
    </source>
</evidence>
<reference evidence="1 2" key="1">
    <citation type="submission" date="2017-06" db="EMBL/GenBank/DDBJ databases">
        <authorList>
            <person name="Kim H.J."/>
            <person name="Triplett B.A."/>
        </authorList>
    </citation>
    <scope>NUCLEOTIDE SEQUENCE [LARGE SCALE GENOMIC DNA]</scope>
    <source>
        <strain evidence="1 2">U15</strain>
    </source>
</reference>
<accession>A0A239MB56</accession>